<keyword evidence="5" id="KW-1185">Reference proteome</keyword>
<evidence type="ECO:0000259" key="3">
    <source>
        <dbReference type="PROSITE" id="PS50102"/>
    </source>
</evidence>
<reference evidence="4" key="1">
    <citation type="submission" date="2022-10" db="EMBL/GenBank/DDBJ databases">
        <title>Novel sulphate-reducing endosymbionts in the free-living metamonad Anaeramoeba.</title>
        <authorList>
            <person name="Jerlstrom-Hultqvist J."/>
            <person name="Cepicka I."/>
            <person name="Gallot-Lavallee L."/>
            <person name="Salas-Leiva D."/>
            <person name="Curtis B.A."/>
            <person name="Zahonova K."/>
            <person name="Pipaliya S."/>
            <person name="Dacks J."/>
            <person name="Roger A.J."/>
        </authorList>
    </citation>
    <scope>NUCLEOTIDE SEQUENCE</scope>
    <source>
        <strain evidence="4">BMAN</strain>
    </source>
</reference>
<dbReference type="GO" id="GO:0003723">
    <property type="term" value="F:RNA binding"/>
    <property type="evidence" value="ECO:0007669"/>
    <property type="project" value="UniProtKB-UniRule"/>
</dbReference>
<dbReference type="Proteomes" id="UP001149090">
    <property type="component" value="Unassembled WGS sequence"/>
</dbReference>
<organism evidence="4 5">
    <name type="scientific">Anaeramoeba ignava</name>
    <name type="common">Anaerobic marine amoeba</name>
    <dbReference type="NCBI Taxonomy" id="1746090"/>
    <lineage>
        <taxon>Eukaryota</taxon>
        <taxon>Metamonada</taxon>
        <taxon>Anaeramoebidae</taxon>
        <taxon>Anaeramoeba</taxon>
    </lineage>
</organism>
<protein>
    <submittedName>
        <fullName evidence="4">RNA-binding protein</fullName>
    </submittedName>
</protein>
<dbReference type="PANTHER" id="PTHR20957">
    <property type="entry name" value="RNA-BINDING PROTEIN 48"/>
    <property type="match status" value="1"/>
</dbReference>
<evidence type="ECO:0000256" key="1">
    <source>
        <dbReference type="PROSITE-ProRule" id="PRU00176"/>
    </source>
</evidence>
<dbReference type="EMBL" id="JAPDFW010000074">
    <property type="protein sequence ID" value="KAJ5073500.1"/>
    <property type="molecule type" value="Genomic_DNA"/>
</dbReference>
<dbReference type="PROSITE" id="PS50102">
    <property type="entry name" value="RRM"/>
    <property type="match status" value="1"/>
</dbReference>
<dbReference type="SMART" id="SM00360">
    <property type="entry name" value="RRM"/>
    <property type="match status" value="1"/>
</dbReference>
<dbReference type="InterPro" id="IPR012677">
    <property type="entry name" value="Nucleotide-bd_a/b_plait_sf"/>
</dbReference>
<proteinExistence type="predicted"/>
<comment type="caution">
    <text evidence="4">The sequence shown here is derived from an EMBL/GenBank/DDBJ whole genome shotgun (WGS) entry which is preliminary data.</text>
</comment>
<gene>
    <name evidence="4" type="ORF">M0811_08617</name>
</gene>
<name>A0A9Q0LKH9_ANAIG</name>
<dbReference type="PANTHER" id="PTHR20957:SF0">
    <property type="entry name" value="RNA-BINDING PROTEIN 48"/>
    <property type="match status" value="1"/>
</dbReference>
<dbReference type="InterPro" id="IPR000504">
    <property type="entry name" value="RRM_dom"/>
</dbReference>
<evidence type="ECO:0000313" key="5">
    <source>
        <dbReference type="Proteomes" id="UP001149090"/>
    </source>
</evidence>
<feature type="coiled-coil region" evidence="2">
    <location>
        <begin position="163"/>
        <end position="201"/>
    </location>
</feature>
<keyword evidence="2" id="KW-0175">Coiled coil</keyword>
<dbReference type="Gene3D" id="3.30.70.330">
    <property type="match status" value="1"/>
</dbReference>
<feature type="domain" description="RRM" evidence="3">
    <location>
        <begin position="17"/>
        <end position="98"/>
    </location>
</feature>
<evidence type="ECO:0000313" key="4">
    <source>
        <dbReference type="EMBL" id="KAJ5073500.1"/>
    </source>
</evidence>
<dbReference type="InterPro" id="IPR035979">
    <property type="entry name" value="RBD_domain_sf"/>
</dbReference>
<keyword evidence="1" id="KW-0694">RNA-binding</keyword>
<sequence>MNQKKQLKVYTICQESNYLIIENIPKTGVIKELIQLFALYGPILEYKEIEEKEKKKEEKFSISILIKFLNIDEARIAKKKLNERYFFGNHLNIKYAPNEESLIETKAKLEKRIEEVRTRLPSNKLIKDNSLINKNEIDNQLNKSKNKLNLNPIQNPINFEIDNQNINVKLNKNQNDVENFKQKENLLKIKFQDQIEKLNQQKTQMDQINTKHEIKIIEDEDSEYKREDFIEKKRRNRRKKRINFI</sequence>
<dbReference type="GO" id="GO:0005654">
    <property type="term" value="C:nucleoplasm"/>
    <property type="evidence" value="ECO:0007669"/>
    <property type="project" value="TreeGrafter"/>
</dbReference>
<dbReference type="AlphaFoldDB" id="A0A9Q0LKH9"/>
<dbReference type="SUPFAM" id="SSF54928">
    <property type="entry name" value="RNA-binding domain, RBD"/>
    <property type="match status" value="1"/>
</dbReference>
<accession>A0A9Q0LKH9</accession>
<evidence type="ECO:0000256" key="2">
    <source>
        <dbReference type="SAM" id="Coils"/>
    </source>
</evidence>
<dbReference type="OrthoDB" id="78358at2759"/>
<dbReference type="InterPro" id="IPR039599">
    <property type="entry name" value="RBM48"/>
</dbReference>